<dbReference type="PANTHER" id="PTHR24121">
    <property type="entry name" value="NO MECHANORECEPTOR POTENTIAL C, ISOFORM D-RELATED"/>
    <property type="match status" value="1"/>
</dbReference>
<dbReference type="SUPFAM" id="SSF48403">
    <property type="entry name" value="Ankyrin repeat"/>
    <property type="match status" value="1"/>
</dbReference>
<dbReference type="SMART" id="SM00248">
    <property type="entry name" value="ANK"/>
    <property type="match status" value="4"/>
</dbReference>
<feature type="region of interest" description="Disordered" evidence="1">
    <location>
        <begin position="1"/>
        <end position="72"/>
    </location>
</feature>
<accession>A0AAQ3L323</accession>
<dbReference type="Pfam" id="PF00023">
    <property type="entry name" value="Ank"/>
    <property type="match status" value="1"/>
</dbReference>
<dbReference type="Proteomes" id="UP001327560">
    <property type="component" value="Chromosome 9"/>
</dbReference>
<reference evidence="2 3" key="1">
    <citation type="submission" date="2023-10" db="EMBL/GenBank/DDBJ databases">
        <title>Chromosome-scale genome assembly provides insights into flower coloration mechanisms of Canna indica.</title>
        <authorList>
            <person name="Li C."/>
        </authorList>
    </citation>
    <scope>NUCLEOTIDE SEQUENCE [LARGE SCALE GENOMIC DNA]</scope>
    <source>
        <tissue evidence="2">Flower</tissue>
    </source>
</reference>
<sequence>MRPQRAADNKQPSSRFTSPVDDPPPQENKMQLEEQPFKLDPHSPPPVDDSGTTEDKIWQSKEMEDEDKPPSVLNMDHFRRVKDLIDHEREDALLLIKDDDKNHPVNLMNDPVLNVVIACKKTKLAIRLINKMRPERLMNKNYFHDTALHVAASMDNVDVAEALLHANKGLVNELNKKRETPLHKAAQNGHRNMFWCLVINGGSPMARRWDGATTLHCAIMGNDPVLALDIAKTYPDLILSRNDLAVTPLQLMVTIPDLFRSQMVLGPFDNFLYEWIPLEDDSDHKISRVDEEVPAETPPSSHLEVTSKDHIRSKFPSQYSTLFDLLELVNIPGYPAIQHLERRKKKHKAAMDLVVHLATKKEFDFYGKGYSRGALSFNNNDPESSTKDLINSMQKVSEEMSGDSNIRWHESPLITGAKLGLQDFVCKILRVCPQSATYLDLDGRNVLQVAIKYGRKEIVKTITEMAQGNNPVLPSWLLSCIDAKTRNTILHFASEKPGTEEDALQLQDELKWFEVK</sequence>
<feature type="compositionally biased region" description="Basic and acidic residues" evidence="1">
    <location>
        <begin position="53"/>
        <end position="62"/>
    </location>
</feature>
<dbReference type="AlphaFoldDB" id="A0AAQ3L323"/>
<dbReference type="EMBL" id="CP136898">
    <property type="protein sequence ID" value="WOL19962.1"/>
    <property type="molecule type" value="Genomic_DNA"/>
</dbReference>
<evidence type="ECO:0000313" key="3">
    <source>
        <dbReference type="Proteomes" id="UP001327560"/>
    </source>
</evidence>
<gene>
    <name evidence="2" type="ORF">Cni_G28764</name>
</gene>
<proteinExistence type="predicted"/>
<name>A0AAQ3L323_9LILI</name>
<dbReference type="PANTHER" id="PTHR24121:SF21">
    <property type="entry name" value="ANKYRIN REPEAT FAMILY PROTEIN"/>
    <property type="match status" value="1"/>
</dbReference>
<protein>
    <submittedName>
        <fullName evidence="2">Uncharacterized protein</fullName>
    </submittedName>
</protein>
<keyword evidence="3" id="KW-1185">Reference proteome</keyword>
<evidence type="ECO:0000313" key="2">
    <source>
        <dbReference type="EMBL" id="WOL19962.1"/>
    </source>
</evidence>
<dbReference type="InterPro" id="IPR036770">
    <property type="entry name" value="Ankyrin_rpt-contain_sf"/>
</dbReference>
<dbReference type="Pfam" id="PF12796">
    <property type="entry name" value="Ank_2"/>
    <property type="match status" value="1"/>
</dbReference>
<feature type="compositionally biased region" description="Basic and acidic residues" evidence="1">
    <location>
        <begin position="30"/>
        <end position="41"/>
    </location>
</feature>
<evidence type="ECO:0000256" key="1">
    <source>
        <dbReference type="SAM" id="MobiDB-lite"/>
    </source>
</evidence>
<dbReference type="InterPro" id="IPR002110">
    <property type="entry name" value="Ankyrin_rpt"/>
</dbReference>
<dbReference type="Gene3D" id="1.25.40.20">
    <property type="entry name" value="Ankyrin repeat-containing domain"/>
    <property type="match status" value="1"/>
</dbReference>
<organism evidence="2 3">
    <name type="scientific">Canna indica</name>
    <name type="common">Indian-shot</name>
    <dbReference type="NCBI Taxonomy" id="4628"/>
    <lineage>
        <taxon>Eukaryota</taxon>
        <taxon>Viridiplantae</taxon>
        <taxon>Streptophyta</taxon>
        <taxon>Embryophyta</taxon>
        <taxon>Tracheophyta</taxon>
        <taxon>Spermatophyta</taxon>
        <taxon>Magnoliopsida</taxon>
        <taxon>Liliopsida</taxon>
        <taxon>Zingiberales</taxon>
        <taxon>Cannaceae</taxon>
        <taxon>Canna</taxon>
    </lineage>
</organism>